<dbReference type="SUPFAM" id="SSF53597">
    <property type="entry name" value="Dihydrofolate reductase-like"/>
    <property type="match status" value="1"/>
</dbReference>
<dbReference type="InterPro" id="IPR050765">
    <property type="entry name" value="Riboflavin_Biosynth_HTPR"/>
</dbReference>
<dbReference type="PANTHER" id="PTHR38011">
    <property type="entry name" value="DIHYDROFOLATE REDUCTASE FAMILY PROTEIN (AFU_ORTHOLOGUE AFUA_8G06820)"/>
    <property type="match status" value="1"/>
</dbReference>
<reference evidence="2" key="2">
    <citation type="submission" date="2020-09" db="EMBL/GenBank/DDBJ databases">
        <authorList>
            <person name="Sun Q."/>
            <person name="Ohkuma M."/>
        </authorList>
    </citation>
    <scope>NUCLEOTIDE SEQUENCE</scope>
    <source>
        <strain evidence="2">JCM 3051</strain>
    </source>
</reference>
<dbReference type="InterPro" id="IPR024072">
    <property type="entry name" value="DHFR-like_dom_sf"/>
</dbReference>
<dbReference type="GO" id="GO:0008703">
    <property type="term" value="F:5-amino-6-(5-phosphoribosylamino)uracil reductase activity"/>
    <property type="evidence" value="ECO:0007669"/>
    <property type="project" value="InterPro"/>
</dbReference>
<dbReference type="InterPro" id="IPR002734">
    <property type="entry name" value="RibDG_C"/>
</dbReference>
<gene>
    <name evidence="2" type="ORF">GCM10010102_20110</name>
</gene>
<keyword evidence="3" id="KW-1185">Reference proteome</keyword>
<dbReference type="AlphaFoldDB" id="A0A8H9GGG0"/>
<accession>A0A8H9GGG0</accession>
<proteinExistence type="predicted"/>
<dbReference type="Gene3D" id="3.40.430.10">
    <property type="entry name" value="Dihydrofolate Reductase, subunit A"/>
    <property type="match status" value="1"/>
</dbReference>
<dbReference type="Pfam" id="PF01872">
    <property type="entry name" value="RibD_C"/>
    <property type="match status" value="1"/>
</dbReference>
<reference evidence="2" key="1">
    <citation type="journal article" date="2014" name="Int. J. Syst. Evol. Microbiol.">
        <title>Complete genome sequence of Corynebacterium casei LMG S-19264T (=DSM 44701T), isolated from a smear-ripened cheese.</title>
        <authorList>
            <consortium name="US DOE Joint Genome Institute (JGI-PGF)"/>
            <person name="Walter F."/>
            <person name="Albersmeier A."/>
            <person name="Kalinowski J."/>
            <person name="Ruckert C."/>
        </authorList>
    </citation>
    <scope>NUCLEOTIDE SEQUENCE</scope>
    <source>
        <strain evidence="2">JCM 3051</strain>
    </source>
</reference>
<evidence type="ECO:0000313" key="3">
    <source>
        <dbReference type="Proteomes" id="UP000655589"/>
    </source>
</evidence>
<dbReference type="PANTHER" id="PTHR38011:SF11">
    <property type="entry name" value="2,5-DIAMINO-6-RIBOSYLAMINO-4(3H)-PYRIMIDINONE 5'-PHOSPHATE REDUCTASE"/>
    <property type="match status" value="1"/>
</dbReference>
<dbReference type="EMBL" id="BMPT01000006">
    <property type="protein sequence ID" value="GGM24396.1"/>
    <property type="molecule type" value="Genomic_DNA"/>
</dbReference>
<protein>
    <recommendedName>
        <fullName evidence="1">Bacterial bifunctional deaminase-reductase C-terminal domain-containing protein</fullName>
    </recommendedName>
</protein>
<comment type="caution">
    <text evidence="2">The sequence shown here is derived from an EMBL/GenBank/DDBJ whole genome shotgun (WGS) entry which is preliminary data.</text>
</comment>
<dbReference type="RefSeq" id="WP_171106803.1">
    <property type="nucleotide sequence ID" value="NZ_BMPT01000006.1"/>
</dbReference>
<feature type="domain" description="Bacterial bifunctional deaminase-reductase C-terminal" evidence="1">
    <location>
        <begin position="8"/>
        <end position="181"/>
    </location>
</feature>
<organism evidence="2 3">
    <name type="scientific">Promicromonospora citrea</name>
    <dbReference type="NCBI Taxonomy" id="43677"/>
    <lineage>
        <taxon>Bacteria</taxon>
        <taxon>Bacillati</taxon>
        <taxon>Actinomycetota</taxon>
        <taxon>Actinomycetes</taxon>
        <taxon>Micrococcales</taxon>
        <taxon>Promicromonosporaceae</taxon>
        <taxon>Promicromonospora</taxon>
    </lineage>
</organism>
<dbReference type="Proteomes" id="UP000655589">
    <property type="component" value="Unassembled WGS sequence"/>
</dbReference>
<dbReference type="GO" id="GO:0009231">
    <property type="term" value="P:riboflavin biosynthetic process"/>
    <property type="evidence" value="ECO:0007669"/>
    <property type="project" value="InterPro"/>
</dbReference>
<name>A0A8H9GGG0_9MICO</name>
<evidence type="ECO:0000313" key="2">
    <source>
        <dbReference type="EMBL" id="GGM24396.1"/>
    </source>
</evidence>
<evidence type="ECO:0000259" key="1">
    <source>
        <dbReference type="Pfam" id="PF01872"/>
    </source>
</evidence>
<sequence>MGTLRYWANMSADGYTADSEGKFDWAVPTDEAYAVINEMEAEVTTYVLGRDMYRTQVFWETYEEQYGATNPVHVRFAGIWRAADKFVVSRTLPQKAITSQRTRILREVAPADLRRIADERPGVTAVGGPTLAAEAIRQGLVDDFRFIVFPEVVGGGRPALPPGARLGLRLADIRTFSDGSVYLRYVPR</sequence>